<keyword evidence="1" id="KW-1133">Transmembrane helix</keyword>
<gene>
    <name evidence="2" type="ORF">E2R16_12040</name>
</gene>
<reference evidence="2 3" key="1">
    <citation type="submission" date="2019-03" db="EMBL/GenBank/DDBJ databases">
        <title>Draft genome sequence of an environmental Acinetobacter seifertii from Brazil.</title>
        <authorList>
            <person name="Furlan J.P.R."/>
            <person name="Stehling E.G."/>
        </authorList>
    </citation>
    <scope>NUCLEOTIDE SEQUENCE [LARGE SCALE GENOMIC DNA]</scope>
    <source>
        <strain evidence="2 3">SAb133</strain>
    </source>
</reference>
<comment type="caution">
    <text evidence="2">The sequence shown here is derived from an EMBL/GenBank/DDBJ whole genome shotgun (WGS) entry which is preliminary data.</text>
</comment>
<keyword evidence="1" id="KW-0472">Membrane</keyword>
<feature type="transmembrane region" description="Helical" evidence="1">
    <location>
        <begin position="12"/>
        <end position="32"/>
    </location>
</feature>
<feature type="transmembrane region" description="Helical" evidence="1">
    <location>
        <begin position="127"/>
        <end position="148"/>
    </location>
</feature>
<dbReference type="EMBL" id="SNSA01000005">
    <property type="protein sequence ID" value="TEU27184.1"/>
    <property type="molecule type" value="Genomic_DNA"/>
</dbReference>
<evidence type="ECO:0000313" key="3">
    <source>
        <dbReference type="Proteomes" id="UP000297445"/>
    </source>
</evidence>
<dbReference type="AlphaFoldDB" id="A0A5E9PIV9"/>
<dbReference type="RefSeq" id="WP_134262922.1">
    <property type="nucleotide sequence ID" value="NZ_SNSA01000005.1"/>
</dbReference>
<feature type="transmembrane region" description="Helical" evidence="1">
    <location>
        <begin position="88"/>
        <end position="107"/>
    </location>
</feature>
<evidence type="ECO:0000256" key="1">
    <source>
        <dbReference type="SAM" id="Phobius"/>
    </source>
</evidence>
<evidence type="ECO:0000313" key="2">
    <source>
        <dbReference type="EMBL" id="TEU27184.1"/>
    </source>
</evidence>
<dbReference type="Proteomes" id="UP000297445">
    <property type="component" value="Unassembled WGS sequence"/>
</dbReference>
<organism evidence="2 3">
    <name type="scientific">Acinetobacter seifertii</name>
    <dbReference type="NCBI Taxonomy" id="1530123"/>
    <lineage>
        <taxon>Bacteria</taxon>
        <taxon>Pseudomonadati</taxon>
        <taxon>Pseudomonadota</taxon>
        <taxon>Gammaproteobacteria</taxon>
        <taxon>Moraxellales</taxon>
        <taxon>Moraxellaceae</taxon>
        <taxon>Acinetobacter</taxon>
        <taxon>Acinetobacter calcoaceticus/baumannii complex</taxon>
    </lineage>
</organism>
<keyword evidence="1" id="KW-0812">Transmembrane</keyword>
<protein>
    <submittedName>
        <fullName evidence="2">Uncharacterized protein</fullName>
    </submittedName>
</protein>
<sequence length="260" mass="30601">MNKYLSILKDYQTLILVIPAIFGGIYQIVMILNNLGVSYLKYFSVSQVIPDSLVIIMISIYFFGIYKVLQMLFIYLTPTVTSDKKFKLYFYIISIIILTITTTIYIYKFRYYPNKSMGLLDFFGQLTIMAAIAYMVYCIIFAIYDLLYDYYEEVRVLSRSNYFKFFKNTLLIIILLVIFKNLPANIVALNNKIKSTQDLYNYQILSLKISKQYELSSMPTLIYSNKDYVFYKLMYDNNTKYTILAIDTSELTSSDKDKEK</sequence>
<name>A0A5E9PIV9_9GAMM</name>
<accession>A0A5E9PIV9</accession>
<proteinExistence type="predicted"/>
<feature type="transmembrane region" description="Helical" evidence="1">
    <location>
        <begin position="169"/>
        <end position="189"/>
    </location>
</feature>
<feature type="transmembrane region" description="Helical" evidence="1">
    <location>
        <begin position="52"/>
        <end position="76"/>
    </location>
</feature>